<dbReference type="InterPro" id="IPR000073">
    <property type="entry name" value="AB_hydrolase_1"/>
</dbReference>
<dbReference type="Pfam" id="PF00561">
    <property type="entry name" value="Abhydrolase_1"/>
    <property type="match status" value="1"/>
</dbReference>
<evidence type="ECO:0000313" key="4">
    <source>
        <dbReference type="Proteomes" id="UP000217768"/>
    </source>
</evidence>
<feature type="domain" description="AB hydrolase-1" evidence="2">
    <location>
        <begin position="148"/>
        <end position="356"/>
    </location>
</feature>
<proteinExistence type="inferred from homology"/>
<organism evidence="3 4">
    <name type="scientific">Mycobacterium avium</name>
    <dbReference type="NCBI Taxonomy" id="1764"/>
    <lineage>
        <taxon>Bacteria</taxon>
        <taxon>Bacillati</taxon>
        <taxon>Actinomycetota</taxon>
        <taxon>Actinomycetes</taxon>
        <taxon>Mycobacteriales</taxon>
        <taxon>Mycobacteriaceae</taxon>
        <taxon>Mycobacterium</taxon>
        <taxon>Mycobacterium avium complex (MAC)</taxon>
    </lineage>
</organism>
<dbReference type="InterPro" id="IPR029058">
    <property type="entry name" value="AB_hydrolase_fold"/>
</dbReference>
<dbReference type="Proteomes" id="UP000217768">
    <property type="component" value="Unassembled WGS sequence"/>
</dbReference>
<dbReference type="PANTHER" id="PTHR22946">
    <property type="entry name" value="DIENELACTONE HYDROLASE DOMAIN-CONTAINING PROTEIN-RELATED"/>
    <property type="match status" value="1"/>
</dbReference>
<accession>A0A2A2ZNA7</accession>
<sequence>MLMAATAPVLDWRPEAPIVGYHHFHPDDSLNFQCNRWVQWIGPDAISEVSTLAKEANSYPDWIDGFLTLAEGARRRDRILAAAYYTRAAEFFMAPTDPRRATSRARFLADMRATYQVSPTEVPYHDGSNLGALPTYDLKPQGTPVDTVLVFGGFDSYVEEFLPMIVGIVAAGYRVITFDGPGQGGALEDHGLPMTPEWDKPVAAVLDHFGIDHDVTAIGVSLGGGLVIRAAAFEPRLRRIIAFDILDDELEVTARQIGRGAAPALRLLLTLRARPVINAIARRSSARKPVSAWGLQQGMHITGTASAYDFLATTRATHTRNVSGKITGDVLLLAGAKDHYVPLRQLHRQATNLTNARSVTTRIFTDPENASNHCQIGNVGLAIRIALSWLEDLR</sequence>
<dbReference type="AlphaFoldDB" id="A0A2A2ZNA7"/>
<dbReference type="EMBL" id="NSFD01000005">
    <property type="protein sequence ID" value="PBA27918.1"/>
    <property type="molecule type" value="Genomic_DNA"/>
</dbReference>
<dbReference type="InterPro" id="IPR050261">
    <property type="entry name" value="FrsA_esterase"/>
</dbReference>
<protein>
    <submittedName>
        <fullName evidence="3">Alpha/beta hydrolase</fullName>
    </submittedName>
</protein>
<gene>
    <name evidence="3" type="ORF">CKJ66_04765</name>
</gene>
<evidence type="ECO:0000313" key="3">
    <source>
        <dbReference type="EMBL" id="PBA27918.1"/>
    </source>
</evidence>
<dbReference type="PANTHER" id="PTHR22946:SF12">
    <property type="entry name" value="CONIDIAL PIGMENT BIOSYNTHESIS PROTEIN AYG1 (AFU_ORTHOLOGUE AFUA_2G17550)"/>
    <property type="match status" value="1"/>
</dbReference>
<dbReference type="Gene3D" id="3.40.50.1820">
    <property type="entry name" value="alpha/beta hydrolase"/>
    <property type="match status" value="1"/>
</dbReference>
<comment type="similarity">
    <text evidence="1">Belongs to the AB hydrolase superfamily. FUS2 hydrolase family.</text>
</comment>
<dbReference type="SUPFAM" id="SSF53474">
    <property type="entry name" value="alpha/beta-Hydrolases"/>
    <property type="match status" value="1"/>
</dbReference>
<evidence type="ECO:0000259" key="2">
    <source>
        <dbReference type="Pfam" id="PF00561"/>
    </source>
</evidence>
<reference evidence="3 4" key="1">
    <citation type="submission" date="2017-08" db="EMBL/GenBank/DDBJ databases">
        <title>Phylogenetic analysis of Mycobacterium avium complex whole genomes.</title>
        <authorList>
            <person name="Caverly L.J."/>
            <person name="Spilker T."/>
            <person name="Lipuma J."/>
        </authorList>
    </citation>
    <scope>NUCLEOTIDE SEQUENCE [LARGE SCALE GENOMIC DNA]</scope>
    <source>
        <strain evidence="3 4">FLAC0165</strain>
    </source>
</reference>
<dbReference type="PRINTS" id="PR00111">
    <property type="entry name" value="ABHYDROLASE"/>
</dbReference>
<evidence type="ECO:0000256" key="1">
    <source>
        <dbReference type="ARBA" id="ARBA00038115"/>
    </source>
</evidence>
<dbReference type="GO" id="GO:0016787">
    <property type="term" value="F:hydrolase activity"/>
    <property type="evidence" value="ECO:0007669"/>
    <property type="project" value="UniProtKB-KW"/>
</dbReference>
<comment type="caution">
    <text evidence="3">The sequence shown here is derived from an EMBL/GenBank/DDBJ whole genome shotgun (WGS) entry which is preliminary data.</text>
</comment>
<name>A0A2A2ZNA7_MYCAV</name>
<keyword evidence="3" id="KW-0378">Hydrolase</keyword>